<dbReference type="Proteomes" id="UP001597417">
    <property type="component" value="Unassembled WGS sequence"/>
</dbReference>
<keyword evidence="2" id="KW-1185">Reference proteome</keyword>
<organism evidence="1 2">
    <name type="scientific">Amycolatopsis pigmentata</name>
    <dbReference type="NCBI Taxonomy" id="450801"/>
    <lineage>
        <taxon>Bacteria</taxon>
        <taxon>Bacillati</taxon>
        <taxon>Actinomycetota</taxon>
        <taxon>Actinomycetes</taxon>
        <taxon>Pseudonocardiales</taxon>
        <taxon>Pseudonocardiaceae</taxon>
        <taxon>Amycolatopsis</taxon>
    </lineage>
</organism>
<dbReference type="RefSeq" id="WP_378267493.1">
    <property type="nucleotide sequence ID" value="NZ_JBHUKR010000011.1"/>
</dbReference>
<dbReference type="InterPro" id="IPR011990">
    <property type="entry name" value="TPR-like_helical_dom_sf"/>
</dbReference>
<sequence>MSQMSHGKPAADLRSPLGGRLSAFRKARKTLAEHRRLVVVGGWLSLLAATVHIDLNQHAAATVRLRTAASLAKHADHCEIEAWCYETEAWRALTEGEYARALELSERAKTRAPTGSSIAIQATGQVGRAHARLGQATETYAAIDQVHRLVSPLSMPDRPEHHYRYDPTKSVAYTATTLAWLGDPAAETWARDLIAQLRPKNGKQAFGRAGWRQPTSTSP</sequence>
<evidence type="ECO:0000313" key="2">
    <source>
        <dbReference type="Proteomes" id="UP001597417"/>
    </source>
</evidence>
<reference evidence="2" key="1">
    <citation type="journal article" date="2019" name="Int. J. Syst. Evol. Microbiol.">
        <title>The Global Catalogue of Microorganisms (GCM) 10K type strain sequencing project: providing services to taxonomists for standard genome sequencing and annotation.</title>
        <authorList>
            <consortium name="The Broad Institute Genomics Platform"/>
            <consortium name="The Broad Institute Genome Sequencing Center for Infectious Disease"/>
            <person name="Wu L."/>
            <person name="Ma J."/>
        </authorList>
    </citation>
    <scope>NUCLEOTIDE SEQUENCE [LARGE SCALE GENOMIC DNA]</scope>
    <source>
        <strain evidence="2">CGMCC 4.7645</strain>
    </source>
</reference>
<gene>
    <name evidence="1" type="ORF">ACFSXZ_24575</name>
</gene>
<proteinExistence type="predicted"/>
<evidence type="ECO:0000313" key="1">
    <source>
        <dbReference type="EMBL" id="MFD2419509.1"/>
    </source>
</evidence>
<dbReference type="EMBL" id="JBHUKR010000011">
    <property type="protein sequence ID" value="MFD2419509.1"/>
    <property type="molecule type" value="Genomic_DNA"/>
</dbReference>
<comment type="caution">
    <text evidence="1">The sequence shown here is derived from an EMBL/GenBank/DDBJ whole genome shotgun (WGS) entry which is preliminary data.</text>
</comment>
<dbReference type="SUPFAM" id="SSF48452">
    <property type="entry name" value="TPR-like"/>
    <property type="match status" value="1"/>
</dbReference>
<evidence type="ECO:0008006" key="3">
    <source>
        <dbReference type="Google" id="ProtNLM"/>
    </source>
</evidence>
<protein>
    <recommendedName>
        <fullName evidence="3">Tetratricopeptide repeat-containing protein</fullName>
    </recommendedName>
</protein>
<name>A0ABW5FY24_9PSEU</name>
<accession>A0ABW5FY24</accession>
<dbReference type="Gene3D" id="1.25.40.10">
    <property type="entry name" value="Tetratricopeptide repeat domain"/>
    <property type="match status" value="1"/>
</dbReference>